<name>A0ACB9RHB9_9MYRT</name>
<evidence type="ECO:0000313" key="1">
    <source>
        <dbReference type="EMBL" id="KAI4377636.1"/>
    </source>
</evidence>
<comment type="caution">
    <text evidence="1">The sequence shown here is derived from an EMBL/GenBank/DDBJ whole genome shotgun (WGS) entry which is preliminary data.</text>
</comment>
<reference evidence="2" key="1">
    <citation type="journal article" date="2023" name="Front. Plant Sci.">
        <title>Chromosomal-level genome assembly of Melastoma candidum provides insights into trichome evolution.</title>
        <authorList>
            <person name="Zhong Y."/>
            <person name="Wu W."/>
            <person name="Sun C."/>
            <person name="Zou P."/>
            <person name="Liu Y."/>
            <person name="Dai S."/>
            <person name="Zhou R."/>
        </authorList>
    </citation>
    <scope>NUCLEOTIDE SEQUENCE [LARGE SCALE GENOMIC DNA]</scope>
</reference>
<evidence type="ECO:0000313" key="2">
    <source>
        <dbReference type="Proteomes" id="UP001057402"/>
    </source>
</evidence>
<accession>A0ACB9RHB9</accession>
<dbReference type="Proteomes" id="UP001057402">
    <property type="component" value="Chromosome 4"/>
</dbReference>
<dbReference type="EMBL" id="CM042883">
    <property type="protein sequence ID" value="KAI4377636.1"/>
    <property type="molecule type" value="Genomic_DNA"/>
</dbReference>
<proteinExistence type="predicted"/>
<gene>
    <name evidence="1" type="ORF">MLD38_015232</name>
</gene>
<keyword evidence="2" id="KW-1185">Reference proteome</keyword>
<organism evidence="1 2">
    <name type="scientific">Melastoma candidum</name>
    <dbReference type="NCBI Taxonomy" id="119954"/>
    <lineage>
        <taxon>Eukaryota</taxon>
        <taxon>Viridiplantae</taxon>
        <taxon>Streptophyta</taxon>
        <taxon>Embryophyta</taxon>
        <taxon>Tracheophyta</taxon>
        <taxon>Spermatophyta</taxon>
        <taxon>Magnoliopsida</taxon>
        <taxon>eudicotyledons</taxon>
        <taxon>Gunneridae</taxon>
        <taxon>Pentapetalae</taxon>
        <taxon>rosids</taxon>
        <taxon>malvids</taxon>
        <taxon>Myrtales</taxon>
        <taxon>Melastomataceae</taxon>
        <taxon>Melastomatoideae</taxon>
        <taxon>Melastomateae</taxon>
        <taxon>Melastoma</taxon>
    </lineage>
</organism>
<sequence>MAAAALDEETAKKVLRQVEFYFSDSNLPRDNFLRKTIEESDDSFVSLALICSFARMRGHLGLATSMADEIPADTVKAVADVLKKSSTLKISADGLKVGRIIELAKAEELIKQVDTRTIAVSPLEHDVKLEDVEIFFGQFAKVNSVRLPRHVADKKLFCGTALVEFASQEDAESIMNKSLVYSGAELELKPKKIFDAERENLVEEHKNSAAQYSNRKNDSKEEPEYPKGLIVSFKLKRVKNEGSVELNGVGKHAAEGNAPGVHVDVPKPDGGVEVSNDVNEKADNEGSAGIEDGDQGGEQKVDETNDLAVAEKDEDHSSDGASYEEEDNEELSRAASHDGTDVIRREDLKAIFSKFGTVKYIDFVMGAESGYIRFEEPEEAQKARAATVLAEEGGLLVKDFIATLEPVTGDAEKEYWKAVRGNQGRVRDRDNRGGHGGRGGKYWRGKHPRSRDRDWGGGPNKVRKVFS</sequence>
<protein>
    <submittedName>
        <fullName evidence="1">Uncharacterized protein</fullName>
    </submittedName>
</protein>